<feature type="compositionally biased region" description="Low complexity" evidence="1">
    <location>
        <begin position="129"/>
        <end position="143"/>
    </location>
</feature>
<dbReference type="EMBL" id="SGPL01000709">
    <property type="protein sequence ID" value="THH08310.1"/>
    <property type="molecule type" value="Genomic_DNA"/>
</dbReference>
<comment type="caution">
    <text evidence="2">The sequence shown here is derived from an EMBL/GenBank/DDBJ whole genome shotgun (WGS) entry which is preliminary data.</text>
</comment>
<sequence>MEKLTRYLGENVPPELVFQKETQQIRLDKRLLHRSRSLGSAQRPLDAHEELTREEEQWLERPLPPERPSADMAYAYLPPKHVILPTQRPEESNEALIHAPDFPPPSPSLSGSRSDTPNPGHIGEVPVTAGPSSIAPSGSGPIPRQTHLRQRGTAPLPRFASLFYSRARLDADYKAWMAEEDEVWTLMRQETNSDDKKNAGEDAMPPRSESRSANLLGRGGERERLDVPELAHRREKRQGWSGEWNAASVQDVIVKLRELK</sequence>
<feature type="compositionally biased region" description="Basic and acidic residues" evidence="1">
    <location>
        <begin position="219"/>
        <end position="232"/>
    </location>
</feature>
<dbReference type="Proteomes" id="UP000310158">
    <property type="component" value="Unassembled WGS sequence"/>
</dbReference>
<protein>
    <submittedName>
        <fullName evidence="2">Uncharacterized protein</fullName>
    </submittedName>
</protein>
<feature type="compositionally biased region" description="Basic and acidic residues" evidence="1">
    <location>
        <begin position="45"/>
        <end position="59"/>
    </location>
</feature>
<feature type="region of interest" description="Disordered" evidence="1">
    <location>
        <begin position="190"/>
        <end position="241"/>
    </location>
</feature>
<feature type="compositionally biased region" description="Basic and acidic residues" evidence="1">
    <location>
        <begin position="191"/>
        <end position="200"/>
    </location>
</feature>
<dbReference type="AlphaFoldDB" id="A0A4S4LF05"/>
<evidence type="ECO:0000256" key="1">
    <source>
        <dbReference type="SAM" id="MobiDB-lite"/>
    </source>
</evidence>
<evidence type="ECO:0000313" key="3">
    <source>
        <dbReference type="Proteomes" id="UP000310158"/>
    </source>
</evidence>
<proteinExistence type="predicted"/>
<dbReference type="OrthoDB" id="3232670at2759"/>
<reference evidence="2 3" key="1">
    <citation type="submission" date="2019-02" db="EMBL/GenBank/DDBJ databases">
        <title>Genome sequencing of the rare red list fungi Bondarzewia mesenterica.</title>
        <authorList>
            <person name="Buettner E."/>
            <person name="Kellner H."/>
        </authorList>
    </citation>
    <scope>NUCLEOTIDE SEQUENCE [LARGE SCALE GENOMIC DNA]</scope>
    <source>
        <strain evidence="2 3">DSM 108281</strain>
    </source>
</reference>
<organism evidence="2 3">
    <name type="scientific">Bondarzewia mesenterica</name>
    <dbReference type="NCBI Taxonomy" id="1095465"/>
    <lineage>
        <taxon>Eukaryota</taxon>
        <taxon>Fungi</taxon>
        <taxon>Dikarya</taxon>
        <taxon>Basidiomycota</taxon>
        <taxon>Agaricomycotina</taxon>
        <taxon>Agaricomycetes</taxon>
        <taxon>Russulales</taxon>
        <taxon>Bondarzewiaceae</taxon>
        <taxon>Bondarzewia</taxon>
    </lineage>
</organism>
<gene>
    <name evidence="2" type="ORF">EW146_g9036</name>
</gene>
<feature type="region of interest" description="Disordered" evidence="1">
    <location>
        <begin position="89"/>
        <end position="152"/>
    </location>
</feature>
<name>A0A4S4LF05_9AGAM</name>
<evidence type="ECO:0000313" key="2">
    <source>
        <dbReference type="EMBL" id="THH08310.1"/>
    </source>
</evidence>
<accession>A0A4S4LF05</accession>
<keyword evidence="3" id="KW-1185">Reference proteome</keyword>
<feature type="region of interest" description="Disordered" evidence="1">
    <location>
        <begin position="35"/>
        <end position="69"/>
    </location>
</feature>